<organism evidence="6 7">
    <name type="scientific">Savagea serpentis</name>
    <dbReference type="NCBI Taxonomy" id="2785297"/>
    <lineage>
        <taxon>Bacteria</taxon>
        <taxon>Bacillati</taxon>
        <taxon>Bacillota</taxon>
        <taxon>Bacilli</taxon>
        <taxon>Bacillales</taxon>
        <taxon>Caryophanaceae</taxon>
        <taxon>Savagea</taxon>
    </lineage>
</organism>
<dbReference type="GO" id="GO:0004123">
    <property type="term" value="F:cystathionine gamma-lyase activity"/>
    <property type="evidence" value="ECO:0007669"/>
    <property type="project" value="TreeGrafter"/>
</dbReference>
<dbReference type="PANTHER" id="PTHR11808">
    <property type="entry name" value="TRANS-SULFURATION ENZYME FAMILY MEMBER"/>
    <property type="match status" value="1"/>
</dbReference>
<dbReference type="InterPro" id="IPR015421">
    <property type="entry name" value="PyrdxlP-dep_Trfase_major"/>
</dbReference>
<dbReference type="SUPFAM" id="SSF53383">
    <property type="entry name" value="PLP-dependent transferases"/>
    <property type="match status" value="1"/>
</dbReference>
<reference evidence="6" key="1">
    <citation type="submission" date="2020-11" db="EMBL/GenBank/DDBJ databases">
        <title>Multidrug resistant novel bacterium Savagea serpentis sp. nov., isolated from the scats of a vine snake (Ahaetulla nasuta).</title>
        <authorList>
            <person name="Venkata Ramana V."/>
            <person name="Vikas Patil S."/>
            <person name="Yogita Lugani V."/>
        </authorList>
    </citation>
    <scope>NUCLEOTIDE SEQUENCE</scope>
    <source>
        <strain evidence="6">SN6</strain>
    </source>
</reference>
<protein>
    <submittedName>
        <fullName evidence="6">Bifunctional cystathionine gamma-lyase/homocysteine desulfhydrase</fullName>
    </submittedName>
</protein>
<comment type="caution">
    <text evidence="6">The sequence shown here is derived from an EMBL/GenBank/DDBJ whole genome shotgun (WGS) entry which is preliminary data.</text>
</comment>
<dbReference type="GO" id="GO:0019346">
    <property type="term" value="P:transsulfuration"/>
    <property type="evidence" value="ECO:0007669"/>
    <property type="project" value="InterPro"/>
</dbReference>
<keyword evidence="3 4" id="KW-0663">Pyridoxal phosphate</keyword>
<comment type="cofactor">
    <cofactor evidence="1 5">
        <name>pyridoxal 5'-phosphate</name>
        <dbReference type="ChEBI" id="CHEBI:597326"/>
    </cofactor>
</comment>
<dbReference type="RefSeq" id="WP_194562597.1">
    <property type="nucleotide sequence ID" value="NZ_JADKPV010000002.1"/>
</dbReference>
<dbReference type="Gene3D" id="3.90.1150.10">
    <property type="entry name" value="Aspartate Aminotransferase, domain 1"/>
    <property type="match status" value="1"/>
</dbReference>
<dbReference type="InterPro" id="IPR015422">
    <property type="entry name" value="PyrdxlP-dep_Trfase_small"/>
</dbReference>
<dbReference type="GO" id="GO:0005737">
    <property type="term" value="C:cytoplasm"/>
    <property type="evidence" value="ECO:0007669"/>
    <property type="project" value="TreeGrafter"/>
</dbReference>
<dbReference type="CDD" id="cd00614">
    <property type="entry name" value="CGS_like"/>
    <property type="match status" value="1"/>
</dbReference>
<dbReference type="FunFam" id="3.90.1150.10:FF:000008">
    <property type="entry name" value="Cystathionine gamma-synthase"/>
    <property type="match status" value="1"/>
</dbReference>
<comment type="similarity">
    <text evidence="2 5">Belongs to the trans-sulfuration enzymes family.</text>
</comment>
<dbReference type="Gene3D" id="3.40.640.10">
    <property type="entry name" value="Type I PLP-dependent aspartate aminotransferase-like (Major domain)"/>
    <property type="match status" value="1"/>
</dbReference>
<evidence type="ECO:0000256" key="4">
    <source>
        <dbReference type="PIRSR" id="PIRSR001434-2"/>
    </source>
</evidence>
<sequence>MRKKTALIHGGRAFDEATGALSLPIVQASTFRQRSIGDFEYEYARTGNPTREGVELLIAELEQGDRGFAFASGMAAITAVMDLFEAGDHLLLSEDVYGGTYRLMTQILSRHQIGVSFVDTTNKEEVESAIQESTKAIFIETPTNPLLKITSLPTIAEIAKKANLLLIVDNTFSTPYFQNPIEHGADIVVHSATKYLGGHSDVVAGLVVTKGRALGERLHYIQNATGGVLAPHDSWLLIRGMKTLGVRMEEIERSAQKIAQYLHHHERVEKVYYPGFSTHPGHLTHQAQASGYGGMISFVVKGEEEAKAVVENVRYFTLAESLGAVESLISVPAKMTHASIPKERRHEIGIADGLVRLSVGLEDVEDLLEDLAHALQFA</sequence>
<accession>A0A8J7G8I2</accession>
<dbReference type="EMBL" id="JADKPV010000002">
    <property type="protein sequence ID" value="MBF4501123.1"/>
    <property type="molecule type" value="Genomic_DNA"/>
</dbReference>
<name>A0A8J7G8I2_9BACL</name>
<dbReference type="Proteomes" id="UP000622653">
    <property type="component" value="Unassembled WGS sequence"/>
</dbReference>
<dbReference type="InterPro" id="IPR015424">
    <property type="entry name" value="PyrdxlP-dep_Trfase"/>
</dbReference>
<dbReference type="InterPro" id="IPR000277">
    <property type="entry name" value="Cys/Met-Metab_PyrdxlP-dep_enz"/>
</dbReference>
<gene>
    <name evidence="6" type="ORF">IRY55_07065</name>
</gene>
<evidence type="ECO:0000256" key="3">
    <source>
        <dbReference type="ARBA" id="ARBA00022898"/>
    </source>
</evidence>
<dbReference type="FunFam" id="3.40.640.10:FF:000009">
    <property type="entry name" value="Cystathionine gamma-synthase homolog"/>
    <property type="match status" value="1"/>
</dbReference>
<dbReference type="PROSITE" id="PS00868">
    <property type="entry name" value="CYS_MET_METAB_PP"/>
    <property type="match status" value="1"/>
</dbReference>
<keyword evidence="7" id="KW-1185">Reference proteome</keyword>
<dbReference type="GO" id="GO:0003962">
    <property type="term" value="F:cystathionine gamma-synthase activity"/>
    <property type="evidence" value="ECO:0007669"/>
    <property type="project" value="TreeGrafter"/>
</dbReference>
<dbReference type="Pfam" id="PF01053">
    <property type="entry name" value="Cys_Met_Meta_PP"/>
    <property type="match status" value="1"/>
</dbReference>
<evidence type="ECO:0000313" key="6">
    <source>
        <dbReference type="EMBL" id="MBF4501123.1"/>
    </source>
</evidence>
<dbReference type="GO" id="GO:0030170">
    <property type="term" value="F:pyridoxal phosphate binding"/>
    <property type="evidence" value="ECO:0007669"/>
    <property type="project" value="InterPro"/>
</dbReference>
<dbReference type="InterPro" id="IPR054542">
    <property type="entry name" value="Cys_met_metab_PP"/>
</dbReference>
<evidence type="ECO:0000256" key="5">
    <source>
        <dbReference type="RuleBase" id="RU362118"/>
    </source>
</evidence>
<evidence type="ECO:0000256" key="2">
    <source>
        <dbReference type="ARBA" id="ARBA00009077"/>
    </source>
</evidence>
<evidence type="ECO:0000256" key="1">
    <source>
        <dbReference type="ARBA" id="ARBA00001933"/>
    </source>
</evidence>
<evidence type="ECO:0000313" key="7">
    <source>
        <dbReference type="Proteomes" id="UP000622653"/>
    </source>
</evidence>
<proteinExistence type="inferred from homology"/>
<dbReference type="PIRSF" id="PIRSF001434">
    <property type="entry name" value="CGS"/>
    <property type="match status" value="1"/>
</dbReference>
<dbReference type="AlphaFoldDB" id="A0A8J7G8I2"/>
<dbReference type="PANTHER" id="PTHR11808:SF15">
    <property type="entry name" value="CYSTATHIONINE GAMMA-LYASE"/>
    <property type="match status" value="1"/>
</dbReference>
<dbReference type="GO" id="GO:0019343">
    <property type="term" value="P:cysteine biosynthetic process via cystathionine"/>
    <property type="evidence" value="ECO:0007669"/>
    <property type="project" value="TreeGrafter"/>
</dbReference>
<dbReference type="NCBIfam" id="NF005810">
    <property type="entry name" value="PRK07671.1"/>
    <property type="match status" value="1"/>
</dbReference>
<feature type="modified residue" description="N6-(pyridoxal phosphate)lysine" evidence="4">
    <location>
        <position position="194"/>
    </location>
</feature>